<dbReference type="EMBL" id="LAZR01000062">
    <property type="protein sequence ID" value="KKN96760.1"/>
    <property type="molecule type" value="Genomic_DNA"/>
</dbReference>
<accession>A0A0F9UUM7</accession>
<organism evidence="1">
    <name type="scientific">marine sediment metagenome</name>
    <dbReference type="NCBI Taxonomy" id="412755"/>
    <lineage>
        <taxon>unclassified sequences</taxon>
        <taxon>metagenomes</taxon>
        <taxon>ecological metagenomes</taxon>
    </lineage>
</organism>
<proteinExistence type="predicted"/>
<reference evidence="1" key="1">
    <citation type="journal article" date="2015" name="Nature">
        <title>Complex archaea that bridge the gap between prokaryotes and eukaryotes.</title>
        <authorList>
            <person name="Spang A."/>
            <person name="Saw J.H."/>
            <person name="Jorgensen S.L."/>
            <person name="Zaremba-Niedzwiedzka K."/>
            <person name="Martijn J."/>
            <person name="Lind A.E."/>
            <person name="van Eijk R."/>
            <person name="Schleper C."/>
            <person name="Guy L."/>
            <person name="Ettema T.J."/>
        </authorList>
    </citation>
    <scope>NUCLEOTIDE SEQUENCE</scope>
</reference>
<evidence type="ECO:0000313" key="1">
    <source>
        <dbReference type="EMBL" id="KKN96760.1"/>
    </source>
</evidence>
<sequence>MTLDLEKIKEALASRPTNCPYCKISVPGSVQMACTNLEDDCEFQIWCSGCWAHGPTCSTLQSALDGWNRVADASDDKALDEYEIANLMGLLMRSAEHDNGDWFCQVMYKLIAECRVQGLKMLDNNFGDRINVETLALMSSTQWTLRPGQQMLSGGCQDG</sequence>
<comment type="caution">
    <text evidence="1">The sequence shown here is derived from an EMBL/GenBank/DDBJ whole genome shotgun (WGS) entry which is preliminary data.</text>
</comment>
<gene>
    <name evidence="1" type="ORF">LCGC14_0164040</name>
</gene>
<protein>
    <submittedName>
        <fullName evidence="1">Uncharacterized protein</fullName>
    </submittedName>
</protein>
<name>A0A0F9UUM7_9ZZZZ</name>
<dbReference type="AlphaFoldDB" id="A0A0F9UUM7"/>